<keyword evidence="2 4" id="KW-0808">Transferase</keyword>
<accession>A0A2H9VTC1</accession>
<gene>
    <name evidence="4" type="ORF">CLV57_1053</name>
</gene>
<dbReference type="OrthoDB" id="927791at2"/>
<dbReference type="Gene3D" id="3.90.550.10">
    <property type="entry name" value="Spore Coat Polysaccharide Biosynthesis Protein SpsA, Chain A"/>
    <property type="match status" value="1"/>
</dbReference>
<dbReference type="Proteomes" id="UP000242687">
    <property type="component" value="Unassembled WGS sequence"/>
</dbReference>
<dbReference type="InterPro" id="IPR029044">
    <property type="entry name" value="Nucleotide-diphossugar_trans"/>
</dbReference>
<evidence type="ECO:0000313" key="4">
    <source>
        <dbReference type="EMBL" id="PJJ84049.1"/>
    </source>
</evidence>
<keyword evidence="5" id="KW-1185">Reference proteome</keyword>
<reference evidence="4 5" key="1">
    <citation type="submission" date="2017-11" db="EMBL/GenBank/DDBJ databases">
        <title>Genomic Encyclopedia of Archaeal and Bacterial Type Strains, Phase II (KMG-II): From Individual Species to Whole Genera.</title>
        <authorList>
            <person name="Goeker M."/>
        </authorList>
    </citation>
    <scope>NUCLEOTIDE SEQUENCE [LARGE SCALE GENOMIC DNA]</scope>
    <source>
        <strain evidence="4 5">DSM 28175</strain>
    </source>
</reference>
<organism evidence="4 5">
    <name type="scientific">Mucilaginibacter auburnensis</name>
    <dbReference type="NCBI Taxonomy" id="1457233"/>
    <lineage>
        <taxon>Bacteria</taxon>
        <taxon>Pseudomonadati</taxon>
        <taxon>Bacteroidota</taxon>
        <taxon>Sphingobacteriia</taxon>
        <taxon>Sphingobacteriales</taxon>
        <taxon>Sphingobacteriaceae</taxon>
        <taxon>Mucilaginibacter</taxon>
    </lineage>
</organism>
<dbReference type="RefSeq" id="WP_100340262.1">
    <property type="nucleotide sequence ID" value="NZ_PGFJ01000001.1"/>
</dbReference>
<dbReference type="CDD" id="cd00761">
    <property type="entry name" value="Glyco_tranf_GTA_type"/>
    <property type="match status" value="1"/>
</dbReference>
<name>A0A2H9VTC1_9SPHI</name>
<evidence type="ECO:0000313" key="5">
    <source>
        <dbReference type="Proteomes" id="UP000242687"/>
    </source>
</evidence>
<keyword evidence="1" id="KW-0328">Glycosyltransferase</keyword>
<dbReference type="Pfam" id="PF00535">
    <property type="entry name" value="Glycos_transf_2"/>
    <property type="match status" value="1"/>
</dbReference>
<dbReference type="SUPFAM" id="SSF53448">
    <property type="entry name" value="Nucleotide-diphospho-sugar transferases"/>
    <property type="match status" value="1"/>
</dbReference>
<sequence>MNQSPLISVIIPIYKVENYLQPCVDSVLAQTYQNLEVILVDDGSPDNCGKLCDAYAEKDKRIVVIHKPNGGLSDARNAGLDVCKGELIAFVDSDDLVHHQFIELLYNGLTKNNADMAFCGVSKFYDDDNVDDKITNSSANVNMVLFDQTQMFDELLFERRSVYEHIVSWNKLYTKKIWDVLRFPKGRIHEDEFVIHHILDLCEKITYIDSALYFYRQRKDSIMFVKRTAKQLLDKYYAFEDRKAYFRKKGIKHTALNEKQKFALWDSFFIIADSPLKDVENFGNIIKDDLSAKTKVKLLLKRYTPGFFHFILKVGEGHSKNTVN</sequence>
<comment type="caution">
    <text evidence="4">The sequence shown here is derived from an EMBL/GenBank/DDBJ whole genome shotgun (WGS) entry which is preliminary data.</text>
</comment>
<evidence type="ECO:0000256" key="2">
    <source>
        <dbReference type="ARBA" id="ARBA00022679"/>
    </source>
</evidence>
<dbReference type="PANTHER" id="PTHR22916">
    <property type="entry name" value="GLYCOSYLTRANSFERASE"/>
    <property type="match status" value="1"/>
</dbReference>
<dbReference type="InterPro" id="IPR001173">
    <property type="entry name" value="Glyco_trans_2-like"/>
</dbReference>
<dbReference type="EMBL" id="PGFJ01000001">
    <property type="protein sequence ID" value="PJJ84049.1"/>
    <property type="molecule type" value="Genomic_DNA"/>
</dbReference>
<feature type="domain" description="Glycosyltransferase 2-like" evidence="3">
    <location>
        <begin position="8"/>
        <end position="147"/>
    </location>
</feature>
<dbReference type="GO" id="GO:0016758">
    <property type="term" value="F:hexosyltransferase activity"/>
    <property type="evidence" value="ECO:0007669"/>
    <property type="project" value="UniProtKB-ARBA"/>
</dbReference>
<protein>
    <submittedName>
        <fullName evidence="4">Glycosyltransferase involved in cell wall biosynthesis</fullName>
    </submittedName>
</protein>
<evidence type="ECO:0000259" key="3">
    <source>
        <dbReference type="Pfam" id="PF00535"/>
    </source>
</evidence>
<dbReference type="PANTHER" id="PTHR22916:SF51">
    <property type="entry name" value="GLYCOSYLTRANSFERASE EPSH-RELATED"/>
    <property type="match status" value="1"/>
</dbReference>
<proteinExistence type="predicted"/>
<dbReference type="AlphaFoldDB" id="A0A2H9VTC1"/>
<evidence type="ECO:0000256" key="1">
    <source>
        <dbReference type="ARBA" id="ARBA00022676"/>
    </source>
</evidence>